<evidence type="ECO:0000256" key="1">
    <source>
        <dbReference type="SAM" id="Phobius"/>
    </source>
</evidence>
<keyword evidence="1" id="KW-0472">Membrane</keyword>
<organism evidence="2 3">
    <name type="scientific">Carpediemonas membranifera</name>
    <dbReference type="NCBI Taxonomy" id="201153"/>
    <lineage>
        <taxon>Eukaryota</taxon>
        <taxon>Metamonada</taxon>
        <taxon>Carpediemonas-like organisms</taxon>
        <taxon>Carpediemonas</taxon>
    </lineage>
</organism>
<accession>A0A8J6B184</accession>
<keyword evidence="3" id="KW-1185">Reference proteome</keyword>
<evidence type="ECO:0000313" key="2">
    <source>
        <dbReference type="EMBL" id="KAG9390857.1"/>
    </source>
</evidence>
<protein>
    <submittedName>
        <fullName evidence="2">Uncharacterized protein</fullName>
    </submittedName>
</protein>
<keyword evidence="1" id="KW-0812">Transmembrane</keyword>
<feature type="transmembrane region" description="Helical" evidence="1">
    <location>
        <begin position="39"/>
        <end position="61"/>
    </location>
</feature>
<feature type="transmembrane region" description="Helical" evidence="1">
    <location>
        <begin position="160"/>
        <end position="177"/>
    </location>
</feature>
<reference evidence="2" key="1">
    <citation type="submission" date="2021-05" db="EMBL/GenBank/DDBJ databases">
        <title>A free-living protist that lacks canonical eukaryotic 1 DNA replication and segregation systems.</title>
        <authorList>
            <person name="Salas-Leiva D.E."/>
            <person name="Tromer E.C."/>
            <person name="Curtis B.A."/>
            <person name="Jerlstrom-Hultqvist J."/>
            <person name="Kolisko M."/>
            <person name="Yi Z."/>
            <person name="Salas-Leiva J.S."/>
            <person name="Gallot-Lavallee L."/>
            <person name="Kops G.J.P.L."/>
            <person name="Archibald J.M."/>
            <person name="Simpson A.G.B."/>
            <person name="Roger A.J."/>
        </authorList>
    </citation>
    <scope>NUCLEOTIDE SEQUENCE</scope>
    <source>
        <strain evidence="2">BICM</strain>
    </source>
</reference>
<comment type="caution">
    <text evidence="2">The sequence shown here is derived from an EMBL/GenBank/DDBJ whole genome shotgun (WGS) entry which is preliminary data.</text>
</comment>
<evidence type="ECO:0000313" key="3">
    <source>
        <dbReference type="Proteomes" id="UP000717585"/>
    </source>
</evidence>
<feature type="transmembrane region" description="Helical" evidence="1">
    <location>
        <begin position="12"/>
        <end position="33"/>
    </location>
</feature>
<dbReference type="AlphaFoldDB" id="A0A8J6B184"/>
<feature type="transmembrane region" description="Helical" evidence="1">
    <location>
        <begin position="82"/>
        <end position="106"/>
    </location>
</feature>
<dbReference type="Proteomes" id="UP000717585">
    <property type="component" value="Unassembled WGS sequence"/>
</dbReference>
<sequence length="233" mass="26231">MAMQMAKIKAEILPKVLLATNTLALLIFLIIVTKTTEKPAIHVAHVVFTVISFAISLLLTFSKIPKTQLEIMTIFFDGSMQYAMMAILLRGVSVAFLISISVLQLYNIVDIACRVFPAVARLSFTTPVRTVMDTYIPWVMAVLELLVPFELTFRFFKGAVGFPALLLRLMAMVYFYLSTYVRSSQTRVIFHNIHLRLSGLLMVTAAGKYYEKLSQTMISATRALSHLTHTRVN</sequence>
<proteinExistence type="predicted"/>
<dbReference type="EMBL" id="JAHDYR010000062">
    <property type="protein sequence ID" value="KAG9390857.1"/>
    <property type="molecule type" value="Genomic_DNA"/>
</dbReference>
<gene>
    <name evidence="2" type="ORF">J8273_7116</name>
</gene>
<keyword evidence="1" id="KW-1133">Transmembrane helix</keyword>
<name>A0A8J6B184_9EUKA</name>